<reference evidence="3" key="1">
    <citation type="submission" date="2015-11" db="EMBL/GenBank/DDBJ databases">
        <authorList>
            <person name="Dugat-Bony E."/>
        </authorList>
    </citation>
    <scope>NUCLEOTIDE SEQUENCE [LARGE SCALE GENOMIC DNA]</scope>
    <source>
        <strain evidence="3">Mu292</strain>
    </source>
</reference>
<dbReference type="Pfam" id="PF20060">
    <property type="entry name" value="DUF6459"/>
    <property type="match status" value="1"/>
</dbReference>
<dbReference type="RefSeq" id="WP_014010671.1">
    <property type="nucleotide sequence ID" value="NZ_DAMBGI010000001.1"/>
</dbReference>
<dbReference type="EMBL" id="FAUH01000001">
    <property type="protein sequence ID" value="CUU64755.1"/>
    <property type="molecule type" value="Genomic_DNA"/>
</dbReference>
<name>A0A120N4R1_9CORY</name>
<evidence type="ECO:0000313" key="3">
    <source>
        <dbReference type="Proteomes" id="UP000182498"/>
    </source>
</evidence>
<feature type="compositionally biased region" description="Basic and acidic residues" evidence="1">
    <location>
        <begin position="53"/>
        <end position="62"/>
    </location>
</feature>
<accession>A0A120N4R1</accession>
<gene>
    <name evidence="2" type="ORF">CVAR292_00059</name>
</gene>
<feature type="compositionally biased region" description="Polar residues" evidence="1">
    <location>
        <begin position="1"/>
        <end position="14"/>
    </location>
</feature>
<evidence type="ECO:0000313" key="2">
    <source>
        <dbReference type="EMBL" id="CUU64755.1"/>
    </source>
</evidence>
<dbReference type="OMA" id="THAWHVE"/>
<proteinExistence type="predicted"/>
<feature type="region of interest" description="Disordered" evidence="1">
    <location>
        <begin position="1"/>
        <end position="21"/>
    </location>
</feature>
<dbReference type="AlphaFoldDB" id="A0A120N4R1"/>
<dbReference type="Proteomes" id="UP000182498">
    <property type="component" value="Unassembled WGS sequence"/>
</dbReference>
<protein>
    <submittedName>
        <fullName evidence="2">Uncharacterized protein</fullName>
    </submittedName>
</protein>
<sequence>MGTSGKTSTESTAAHTAVHSAGHTVPLPGLVYLRRPTGATALEDTPPTADVAAPHRDPRRTGADGAGGVLTGTDRTTPARDAATAEISRLLRLWLEAFDGRRPVTALRRGPFSPAVLDDLRSLIRESLDTVGTAGAARTGPAPGSTPSRLLRVHLPPSHHRRLSFTASVAVSGRVRALVGHLGRHDTRWRVESVTLV</sequence>
<dbReference type="InterPro" id="IPR045596">
    <property type="entry name" value="DUF6459"/>
</dbReference>
<evidence type="ECO:0000256" key="1">
    <source>
        <dbReference type="SAM" id="MobiDB-lite"/>
    </source>
</evidence>
<keyword evidence="3" id="KW-1185">Reference proteome</keyword>
<feature type="region of interest" description="Disordered" evidence="1">
    <location>
        <begin position="39"/>
        <end position="81"/>
    </location>
</feature>
<organism evidence="2 3">
    <name type="scientific">Corynebacterium variabile</name>
    <dbReference type="NCBI Taxonomy" id="1727"/>
    <lineage>
        <taxon>Bacteria</taxon>
        <taxon>Bacillati</taxon>
        <taxon>Actinomycetota</taxon>
        <taxon>Actinomycetes</taxon>
        <taxon>Mycobacteriales</taxon>
        <taxon>Corynebacteriaceae</taxon>
        <taxon>Corynebacterium</taxon>
    </lineage>
</organism>